<organism evidence="6 7">
    <name type="scientific">Georgenia alba</name>
    <dbReference type="NCBI Taxonomy" id="2233858"/>
    <lineage>
        <taxon>Bacteria</taxon>
        <taxon>Bacillati</taxon>
        <taxon>Actinomycetota</taxon>
        <taxon>Actinomycetes</taxon>
        <taxon>Micrococcales</taxon>
        <taxon>Bogoriellaceae</taxon>
        <taxon>Georgenia</taxon>
    </lineage>
</organism>
<evidence type="ECO:0000256" key="1">
    <source>
        <dbReference type="ARBA" id="ARBA00005695"/>
    </source>
</evidence>
<dbReference type="PIRSF" id="PIRSF002741">
    <property type="entry name" value="MppA"/>
    <property type="match status" value="1"/>
</dbReference>
<keyword evidence="7" id="KW-1185">Reference proteome</keyword>
<feature type="signal peptide" evidence="4">
    <location>
        <begin position="1"/>
        <end position="24"/>
    </location>
</feature>
<accession>A0ABW2QAQ0</accession>
<feature type="chain" id="PRO_5047422445" evidence="4">
    <location>
        <begin position="25"/>
        <end position="544"/>
    </location>
</feature>
<keyword evidence="3 4" id="KW-0732">Signal</keyword>
<evidence type="ECO:0000313" key="6">
    <source>
        <dbReference type="EMBL" id="MFC7405538.1"/>
    </source>
</evidence>
<dbReference type="CDD" id="cd08501">
    <property type="entry name" value="PBP2_Lpqw"/>
    <property type="match status" value="1"/>
</dbReference>
<dbReference type="InterPro" id="IPR039424">
    <property type="entry name" value="SBP_5"/>
</dbReference>
<keyword evidence="2" id="KW-0813">Transport</keyword>
<dbReference type="InterPro" id="IPR030678">
    <property type="entry name" value="Peptide/Ni-bd"/>
</dbReference>
<comment type="caution">
    <text evidence="6">The sequence shown here is derived from an EMBL/GenBank/DDBJ whole genome shotgun (WGS) entry which is preliminary data.</text>
</comment>
<reference evidence="7" key="1">
    <citation type="journal article" date="2019" name="Int. J. Syst. Evol. Microbiol.">
        <title>The Global Catalogue of Microorganisms (GCM) 10K type strain sequencing project: providing services to taxonomists for standard genome sequencing and annotation.</title>
        <authorList>
            <consortium name="The Broad Institute Genomics Platform"/>
            <consortium name="The Broad Institute Genome Sequencing Center for Infectious Disease"/>
            <person name="Wu L."/>
            <person name="Ma J."/>
        </authorList>
    </citation>
    <scope>NUCLEOTIDE SEQUENCE [LARGE SCALE GENOMIC DNA]</scope>
    <source>
        <strain evidence="7">JCM 1490</strain>
    </source>
</reference>
<dbReference type="Gene3D" id="3.40.190.10">
    <property type="entry name" value="Periplasmic binding protein-like II"/>
    <property type="match status" value="1"/>
</dbReference>
<dbReference type="PROSITE" id="PS51257">
    <property type="entry name" value="PROKAR_LIPOPROTEIN"/>
    <property type="match status" value="1"/>
</dbReference>
<dbReference type="PANTHER" id="PTHR30290">
    <property type="entry name" value="PERIPLASMIC BINDING COMPONENT OF ABC TRANSPORTER"/>
    <property type="match status" value="1"/>
</dbReference>
<dbReference type="Pfam" id="PF00496">
    <property type="entry name" value="SBP_bac_5"/>
    <property type="match status" value="1"/>
</dbReference>
<dbReference type="EMBL" id="JBHTCQ010000002">
    <property type="protein sequence ID" value="MFC7405538.1"/>
    <property type="molecule type" value="Genomic_DNA"/>
</dbReference>
<evidence type="ECO:0000259" key="5">
    <source>
        <dbReference type="Pfam" id="PF00496"/>
    </source>
</evidence>
<gene>
    <name evidence="6" type="ORF">ACFQQL_10505</name>
</gene>
<dbReference type="PANTHER" id="PTHR30290:SF9">
    <property type="entry name" value="OLIGOPEPTIDE-BINDING PROTEIN APPA"/>
    <property type="match status" value="1"/>
</dbReference>
<comment type="similarity">
    <text evidence="1">Belongs to the bacterial solute-binding protein 5 family.</text>
</comment>
<dbReference type="InterPro" id="IPR000914">
    <property type="entry name" value="SBP_5_dom"/>
</dbReference>
<sequence>MRRSRKQGFALVLVLIMLASACSALTPQDRSGRLADGTLVAGLAQEPAVMNPWVSEGNLQATHTLTLPILYPLWRLTPEFEYEPLLLDGQPEVEQDPFTVTYRLKEEATWSDGVPITAEDIRFTLETCLNEDYAIAVRAGCQMVDMEASRIVDDKTFRMVFKEPYAPWRSLFSNAAGSILPAHVLEGEDFDEVWDDGITVSSGPLMFESWDRGQQMTLRRNENFWGESTPGFDRFVLRFIEDSSVQVQALRGAEIDMLSSQPQTDLVDQVRELEGIEHEVTSGGVWEFFELNHGVEGLGEEHAFVREAIAMGINRRELVRVLIGPMNPAAEPLQSIVYVNDQPEYEPAFDRWSFDPDGARALLREHGCVTGEDGIFVCDGVRLSFDYAYTSGNELRELQFVIIQAYLRDIGIELTSQTQDPASFFGELWPSGSDGAWELFNQAWLNTADPNPALEFWACDGAMNYRSYCDEEVDRLVSASRTELDPQRRAELLHRADAIMADELPALPLYQSPVFLAWSRQIEGPRPNPTDWGAFWNVEVWGRR</sequence>
<proteinExistence type="inferred from homology"/>
<dbReference type="SUPFAM" id="SSF53850">
    <property type="entry name" value="Periplasmic binding protein-like II"/>
    <property type="match status" value="1"/>
</dbReference>
<evidence type="ECO:0000313" key="7">
    <source>
        <dbReference type="Proteomes" id="UP001596455"/>
    </source>
</evidence>
<name>A0ABW2QAQ0_9MICO</name>
<feature type="domain" description="Solute-binding protein family 5" evidence="5">
    <location>
        <begin position="81"/>
        <end position="459"/>
    </location>
</feature>
<dbReference type="Gene3D" id="3.10.105.10">
    <property type="entry name" value="Dipeptide-binding Protein, Domain 3"/>
    <property type="match status" value="1"/>
</dbReference>
<dbReference type="RefSeq" id="WP_382394065.1">
    <property type="nucleotide sequence ID" value="NZ_JBHTCQ010000002.1"/>
</dbReference>
<evidence type="ECO:0000256" key="4">
    <source>
        <dbReference type="SAM" id="SignalP"/>
    </source>
</evidence>
<dbReference type="Proteomes" id="UP001596455">
    <property type="component" value="Unassembled WGS sequence"/>
</dbReference>
<evidence type="ECO:0000256" key="3">
    <source>
        <dbReference type="ARBA" id="ARBA00022729"/>
    </source>
</evidence>
<protein>
    <submittedName>
        <fullName evidence="6">ABC transporter substrate-binding protein</fullName>
    </submittedName>
</protein>
<evidence type="ECO:0000256" key="2">
    <source>
        <dbReference type="ARBA" id="ARBA00022448"/>
    </source>
</evidence>